<evidence type="ECO:0000313" key="1">
    <source>
        <dbReference type="EnsemblPlants" id="Solyc06g072080.3.1"/>
    </source>
</evidence>
<gene>
    <name evidence="1" type="primary">LOC543732</name>
</gene>
<protein>
    <submittedName>
        <fullName evidence="1">Uncharacterized protein</fullName>
    </submittedName>
</protein>
<organism evidence="1">
    <name type="scientific">Solanum lycopersicum</name>
    <name type="common">Tomato</name>
    <name type="synonym">Lycopersicon esculentum</name>
    <dbReference type="NCBI Taxonomy" id="4081"/>
    <lineage>
        <taxon>Eukaryota</taxon>
        <taxon>Viridiplantae</taxon>
        <taxon>Streptophyta</taxon>
        <taxon>Embryophyta</taxon>
        <taxon>Tracheophyta</taxon>
        <taxon>Spermatophyta</taxon>
        <taxon>Magnoliopsida</taxon>
        <taxon>eudicotyledons</taxon>
        <taxon>Gunneridae</taxon>
        <taxon>Pentapetalae</taxon>
        <taxon>asterids</taxon>
        <taxon>lamiids</taxon>
        <taxon>Solanales</taxon>
        <taxon>Solanaceae</taxon>
        <taxon>Solanoideae</taxon>
        <taxon>Solaneae</taxon>
        <taxon>Solanum</taxon>
        <taxon>Solanum subgen. Lycopersicon</taxon>
    </lineage>
</organism>
<accession>A0A3Q7HUT3</accession>
<name>A0A3Q7HUT3_SOLLC</name>
<sequence length="24" mass="2819">MLSSRLINNFFPRFLSQCCNGKSR</sequence>
<dbReference type="Gramene" id="Solyc06g072080.3.1">
    <property type="protein sequence ID" value="Solyc06g072080.3.1"/>
    <property type="gene ID" value="Solyc06g072080.3"/>
</dbReference>
<dbReference type="EnsemblPlants" id="Solyc06g072080.3.1">
    <property type="protein sequence ID" value="Solyc06g072080.3.1"/>
    <property type="gene ID" value="Solyc06g072080.3"/>
</dbReference>
<dbReference type="Proteomes" id="UP000004994">
    <property type="component" value="Chromosome 6"/>
</dbReference>
<dbReference type="AlphaFoldDB" id="A0A3Q7HUT3"/>
<reference evidence="1" key="2">
    <citation type="submission" date="2019-01" db="UniProtKB">
        <authorList>
            <consortium name="EnsemblPlants"/>
        </authorList>
    </citation>
    <scope>IDENTIFICATION</scope>
    <source>
        <strain evidence="1">cv. Heinz 1706</strain>
    </source>
</reference>
<proteinExistence type="predicted"/>
<dbReference type="InParanoid" id="A0A3Q7HUT3"/>
<evidence type="ECO:0000313" key="2">
    <source>
        <dbReference type="Proteomes" id="UP000004994"/>
    </source>
</evidence>
<reference evidence="1" key="1">
    <citation type="journal article" date="2012" name="Nature">
        <title>The tomato genome sequence provides insights into fleshy fruit evolution.</title>
        <authorList>
            <consortium name="Tomato Genome Consortium"/>
        </authorList>
    </citation>
    <scope>NUCLEOTIDE SEQUENCE [LARGE SCALE GENOMIC DNA]</scope>
    <source>
        <strain evidence="1">cv. Heinz 1706</strain>
    </source>
</reference>
<keyword evidence="2" id="KW-1185">Reference proteome</keyword>